<feature type="domain" description="E2F/DP family winged-helix DNA-binding" evidence="2">
    <location>
        <begin position="30"/>
        <end position="95"/>
    </location>
</feature>
<dbReference type="GO" id="GO:0000981">
    <property type="term" value="F:DNA-binding transcription factor activity, RNA polymerase II-specific"/>
    <property type="evidence" value="ECO:0000318"/>
    <property type="project" value="GO_Central"/>
</dbReference>
<gene>
    <name evidence="3" type="ORF">TVAG_000100</name>
</gene>
<keyword evidence="1" id="KW-0804">Transcription</keyword>
<dbReference type="InterPro" id="IPR036390">
    <property type="entry name" value="WH_DNA-bd_sf"/>
</dbReference>
<dbReference type="Proteomes" id="UP000001542">
    <property type="component" value="Unassembled WGS sequence"/>
</dbReference>
<dbReference type="RefSeq" id="XP_001309111.1">
    <property type="nucleotide sequence ID" value="XM_001309110.1"/>
</dbReference>
<dbReference type="SMART" id="SM01372">
    <property type="entry name" value="E2F_TDP"/>
    <property type="match status" value="1"/>
</dbReference>
<dbReference type="OrthoDB" id="5318at2759"/>
<sequence>MICGFEPTPESYTPNLKSLLSIPTFPLKPCKPESFRQSILNLIRFGEQNIGIKVSLNYICETFHFQKRRLYDVINVFDIVGICVKLNLETIEWCGLKNVIHKFESLRKRYNICENQIPQDTIISDDCISITQLTLSFIKCILSLKVPCFDIRQIGMFLSRSNNRFKTTLCKLYQISHILESAGIIEKTPLPGELMLSKHFLARPKVEILSVTELLNHRDAPKCIFQPISTLIPQLA</sequence>
<dbReference type="InParanoid" id="A2FFX1"/>
<evidence type="ECO:0000259" key="2">
    <source>
        <dbReference type="SMART" id="SM01372"/>
    </source>
</evidence>
<dbReference type="FunFam" id="1.10.10.10:FF:000517">
    <property type="entry name" value="Uncharacterized protein"/>
    <property type="match status" value="1"/>
</dbReference>
<dbReference type="AlphaFoldDB" id="A2FFX1"/>
<organism evidence="3 4">
    <name type="scientific">Trichomonas vaginalis (strain ATCC PRA-98 / G3)</name>
    <dbReference type="NCBI Taxonomy" id="412133"/>
    <lineage>
        <taxon>Eukaryota</taxon>
        <taxon>Metamonada</taxon>
        <taxon>Parabasalia</taxon>
        <taxon>Trichomonadida</taxon>
        <taxon>Trichomonadidae</taxon>
        <taxon>Trichomonas</taxon>
    </lineage>
</organism>
<keyword evidence="1" id="KW-0539">Nucleus</keyword>
<reference evidence="3" key="1">
    <citation type="submission" date="2006-10" db="EMBL/GenBank/DDBJ databases">
        <authorList>
            <person name="Amadeo P."/>
            <person name="Zhao Q."/>
            <person name="Wortman J."/>
            <person name="Fraser-Liggett C."/>
            <person name="Carlton J."/>
        </authorList>
    </citation>
    <scope>NUCLEOTIDE SEQUENCE</scope>
    <source>
        <strain evidence="3">G3</strain>
    </source>
</reference>
<proteinExistence type="inferred from homology"/>
<dbReference type="SUPFAM" id="SSF46785">
    <property type="entry name" value="Winged helix' DNA-binding domain"/>
    <property type="match status" value="1"/>
</dbReference>
<accession>A2FFX1</accession>
<dbReference type="VEuPathDB" id="TrichDB:TVAGG3_0658040"/>
<dbReference type="GO" id="GO:0006357">
    <property type="term" value="P:regulation of transcription by RNA polymerase II"/>
    <property type="evidence" value="ECO:0000318"/>
    <property type="project" value="GO_Central"/>
</dbReference>
<dbReference type="InterPro" id="IPR003316">
    <property type="entry name" value="E2F_WHTH_DNA-bd_dom"/>
</dbReference>
<dbReference type="EMBL" id="DS113770">
    <property type="protein sequence ID" value="EAX96181.1"/>
    <property type="molecule type" value="Genomic_DNA"/>
</dbReference>
<name>A2FFX1_TRIV3</name>
<dbReference type="VEuPathDB" id="TrichDB:TVAG_000100"/>
<keyword evidence="1" id="KW-0238">DNA-binding</keyword>
<comment type="similarity">
    <text evidence="1">Belongs to the E2F/DP family.</text>
</comment>
<dbReference type="Gene3D" id="1.10.10.10">
    <property type="entry name" value="Winged helix-like DNA-binding domain superfamily/Winged helix DNA-binding domain"/>
    <property type="match status" value="1"/>
</dbReference>
<comment type="subcellular location">
    <subcellularLocation>
        <location evidence="1">Nucleus</location>
    </subcellularLocation>
</comment>
<keyword evidence="1" id="KW-0805">Transcription regulation</keyword>
<evidence type="ECO:0000256" key="1">
    <source>
        <dbReference type="RuleBase" id="RU003796"/>
    </source>
</evidence>
<dbReference type="KEGG" id="tva:4753949"/>
<protein>
    <recommendedName>
        <fullName evidence="2">E2F/DP family winged-helix DNA-binding domain-containing protein</fullName>
    </recommendedName>
</protein>
<evidence type="ECO:0000313" key="3">
    <source>
        <dbReference type="EMBL" id="EAX96181.1"/>
    </source>
</evidence>
<dbReference type="GO" id="GO:0000978">
    <property type="term" value="F:RNA polymerase II cis-regulatory region sequence-specific DNA binding"/>
    <property type="evidence" value="ECO:0000318"/>
    <property type="project" value="GO_Central"/>
</dbReference>
<dbReference type="InterPro" id="IPR036388">
    <property type="entry name" value="WH-like_DNA-bd_sf"/>
</dbReference>
<keyword evidence="4" id="KW-1185">Reference proteome</keyword>
<dbReference type="GO" id="GO:0090575">
    <property type="term" value="C:RNA polymerase II transcription regulator complex"/>
    <property type="evidence" value="ECO:0000318"/>
    <property type="project" value="GO_Central"/>
</dbReference>
<dbReference type="Pfam" id="PF02319">
    <property type="entry name" value="WHD_E2F_TDP"/>
    <property type="match status" value="1"/>
</dbReference>
<evidence type="ECO:0000313" key="4">
    <source>
        <dbReference type="Proteomes" id="UP000001542"/>
    </source>
</evidence>
<reference evidence="3" key="2">
    <citation type="journal article" date="2007" name="Science">
        <title>Draft genome sequence of the sexually transmitted pathogen Trichomonas vaginalis.</title>
        <authorList>
            <person name="Carlton J.M."/>
            <person name="Hirt R.P."/>
            <person name="Silva J.C."/>
            <person name="Delcher A.L."/>
            <person name="Schatz M."/>
            <person name="Zhao Q."/>
            <person name="Wortman J.R."/>
            <person name="Bidwell S.L."/>
            <person name="Alsmark U.C.M."/>
            <person name="Besteiro S."/>
            <person name="Sicheritz-Ponten T."/>
            <person name="Noel C.J."/>
            <person name="Dacks J.B."/>
            <person name="Foster P.G."/>
            <person name="Simillion C."/>
            <person name="Van de Peer Y."/>
            <person name="Miranda-Saavedra D."/>
            <person name="Barton G.J."/>
            <person name="Westrop G.D."/>
            <person name="Mueller S."/>
            <person name="Dessi D."/>
            <person name="Fiori P.L."/>
            <person name="Ren Q."/>
            <person name="Paulsen I."/>
            <person name="Zhang H."/>
            <person name="Bastida-Corcuera F.D."/>
            <person name="Simoes-Barbosa A."/>
            <person name="Brown M.T."/>
            <person name="Hayes R.D."/>
            <person name="Mukherjee M."/>
            <person name="Okumura C.Y."/>
            <person name="Schneider R."/>
            <person name="Smith A.J."/>
            <person name="Vanacova S."/>
            <person name="Villalvazo M."/>
            <person name="Haas B.J."/>
            <person name="Pertea M."/>
            <person name="Feldblyum T.V."/>
            <person name="Utterback T.R."/>
            <person name="Shu C.L."/>
            <person name="Osoegawa K."/>
            <person name="de Jong P.J."/>
            <person name="Hrdy I."/>
            <person name="Horvathova L."/>
            <person name="Zubacova Z."/>
            <person name="Dolezal P."/>
            <person name="Malik S.B."/>
            <person name="Logsdon J.M. Jr."/>
            <person name="Henze K."/>
            <person name="Gupta A."/>
            <person name="Wang C.C."/>
            <person name="Dunne R.L."/>
            <person name="Upcroft J.A."/>
            <person name="Upcroft P."/>
            <person name="White O."/>
            <person name="Salzberg S.L."/>
            <person name="Tang P."/>
            <person name="Chiu C.-H."/>
            <person name="Lee Y.-S."/>
            <person name="Embley T.M."/>
            <person name="Coombs G.H."/>
            <person name="Mottram J.C."/>
            <person name="Tachezy J."/>
            <person name="Fraser-Liggett C.M."/>
            <person name="Johnson P.J."/>
        </authorList>
    </citation>
    <scope>NUCLEOTIDE SEQUENCE [LARGE SCALE GENOMIC DNA]</scope>
    <source>
        <strain evidence="3">G3</strain>
    </source>
</reference>